<protein>
    <submittedName>
        <fullName evidence="2">Alternate-type signal peptide domain-containing protein</fullName>
    </submittedName>
</protein>
<proteinExistence type="predicted"/>
<evidence type="ECO:0000313" key="3">
    <source>
        <dbReference type="Proteomes" id="UP000604241"/>
    </source>
</evidence>
<feature type="chain" id="PRO_5045400651" evidence="1">
    <location>
        <begin position="26"/>
        <end position="211"/>
    </location>
</feature>
<gene>
    <name evidence="2" type="ORF">H9657_08555</name>
</gene>
<evidence type="ECO:0000313" key="2">
    <source>
        <dbReference type="EMBL" id="MBD7918324.1"/>
    </source>
</evidence>
<evidence type="ECO:0000256" key="1">
    <source>
        <dbReference type="SAM" id="SignalP"/>
    </source>
</evidence>
<keyword evidence="1" id="KW-0732">Signal</keyword>
<dbReference type="InterPro" id="IPR024006">
    <property type="entry name" value="Alt_signal_exp_actinobact"/>
</dbReference>
<dbReference type="EMBL" id="JACSQV010000006">
    <property type="protein sequence ID" value="MBD7918324.1"/>
    <property type="molecule type" value="Genomic_DNA"/>
</dbReference>
<name>A0ABR8QDE4_9CELL</name>
<dbReference type="NCBIfam" id="TIGR04089">
    <property type="entry name" value="exp_by_SipW_III"/>
    <property type="match status" value="1"/>
</dbReference>
<keyword evidence="3" id="KW-1185">Reference proteome</keyword>
<feature type="signal peptide" evidence="1">
    <location>
        <begin position="1"/>
        <end position="25"/>
    </location>
</feature>
<dbReference type="InterPro" id="IPR023833">
    <property type="entry name" value="Signal_pept_SipW-depend-type"/>
</dbReference>
<dbReference type="RefSeq" id="WP_191782379.1">
    <property type="nucleotide sequence ID" value="NZ_JACSQV010000006.1"/>
</dbReference>
<organism evidence="2 3">
    <name type="scientific">Cellulomonas avistercoris</name>
    <dbReference type="NCBI Taxonomy" id="2762242"/>
    <lineage>
        <taxon>Bacteria</taxon>
        <taxon>Bacillati</taxon>
        <taxon>Actinomycetota</taxon>
        <taxon>Actinomycetes</taxon>
        <taxon>Micrococcales</taxon>
        <taxon>Cellulomonadaceae</taxon>
        <taxon>Cellulomonas</taxon>
    </lineage>
</organism>
<comment type="caution">
    <text evidence="2">The sequence shown here is derived from an EMBL/GenBank/DDBJ whole genome shotgun (WGS) entry which is preliminary data.</text>
</comment>
<reference evidence="2 3" key="1">
    <citation type="submission" date="2020-08" db="EMBL/GenBank/DDBJ databases">
        <title>A Genomic Blueprint of the Chicken Gut Microbiome.</title>
        <authorList>
            <person name="Gilroy R."/>
            <person name="Ravi A."/>
            <person name="Getino M."/>
            <person name="Pursley I."/>
            <person name="Horton D.L."/>
            <person name="Alikhan N.-F."/>
            <person name="Baker D."/>
            <person name="Gharbi K."/>
            <person name="Hall N."/>
            <person name="Watson M."/>
            <person name="Adriaenssens E.M."/>
            <person name="Foster-Nyarko E."/>
            <person name="Jarju S."/>
            <person name="Secka A."/>
            <person name="Antonio M."/>
            <person name="Oren A."/>
            <person name="Chaudhuri R."/>
            <person name="La Ragione R.M."/>
            <person name="Hildebrand F."/>
            <person name="Pallen M.J."/>
        </authorList>
    </citation>
    <scope>NUCLEOTIDE SEQUENCE [LARGE SCALE GENOMIC DNA]</scope>
    <source>
        <strain evidence="2 3">Sa3CUA2</strain>
    </source>
</reference>
<accession>A0ABR8QDE4</accession>
<sequence length="211" mass="21370">MKNKTKGLIAGVAGIALLTGGSTFALWSAQDSVAGGTITNGDLNVTAAAALSWVDTSADRTDADHVINLSTWRMVPGDTAEGTVAVDVTLIGDNLAAELALTSTAPVDLNGLELSYEVYKEGDTTTPVATGAYGAPAALRFAANTTSQETTSPTTILVESDGTTTLTVVITASFADTGVTQARDDVNAATALGNLGVSLTQVREDAGFTTP</sequence>
<dbReference type="Proteomes" id="UP000604241">
    <property type="component" value="Unassembled WGS sequence"/>
</dbReference>
<dbReference type="NCBIfam" id="TIGR04088">
    <property type="entry name" value="cognate_SipW"/>
    <property type="match status" value="1"/>
</dbReference>